<proteinExistence type="predicted"/>
<dbReference type="InterPro" id="IPR029234">
    <property type="entry name" value="CIMIP4"/>
</dbReference>
<evidence type="ECO:0000256" key="1">
    <source>
        <dbReference type="SAM" id="MobiDB-lite"/>
    </source>
</evidence>
<name>A0A7M5UQG6_9CNID</name>
<dbReference type="Proteomes" id="UP000594262">
    <property type="component" value="Unplaced"/>
</dbReference>
<accession>A0A7M5UQG6</accession>
<feature type="compositionally biased region" description="Basic and acidic residues" evidence="1">
    <location>
        <begin position="113"/>
        <end position="129"/>
    </location>
</feature>
<feature type="region of interest" description="Disordered" evidence="1">
    <location>
        <begin position="107"/>
        <end position="129"/>
    </location>
</feature>
<keyword evidence="3" id="KW-1185">Reference proteome</keyword>
<dbReference type="EnsemblMetazoa" id="CLYHEMT000955.1">
    <property type="protein sequence ID" value="CLYHEMP000955.1"/>
    <property type="gene ID" value="CLYHEMG000955"/>
</dbReference>
<sequence length="129" mass="15063">MTETEDTAVMYNELSQFLRSNLFPSVDLPWRTSSKSTFVDHGIQSSGVDTNHFRQKDWLGKWHERDIHRLEVLKKSEQNYQERIKRANKRVELPPLLPSKTLSAVNLDKKKKISSDEKKNKDKLPPVTT</sequence>
<dbReference type="AlphaFoldDB" id="A0A7M5UQG6"/>
<evidence type="ECO:0000313" key="3">
    <source>
        <dbReference type="Proteomes" id="UP000594262"/>
    </source>
</evidence>
<organism evidence="2 3">
    <name type="scientific">Clytia hemisphaerica</name>
    <dbReference type="NCBI Taxonomy" id="252671"/>
    <lineage>
        <taxon>Eukaryota</taxon>
        <taxon>Metazoa</taxon>
        <taxon>Cnidaria</taxon>
        <taxon>Hydrozoa</taxon>
        <taxon>Hydroidolina</taxon>
        <taxon>Leptothecata</taxon>
        <taxon>Obeliida</taxon>
        <taxon>Clytiidae</taxon>
        <taxon>Clytia</taxon>
    </lineage>
</organism>
<evidence type="ECO:0000313" key="2">
    <source>
        <dbReference type="EnsemblMetazoa" id="CLYHEMP000955.1"/>
    </source>
</evidence>
<dbReference type="Pfam" id="PF15400">
    <property type="entry name" value="TEX33"/>
    <property type="match status" value="1"/>
</dbReference>
<protein>
    <submittedName>
        <fullName evidence="2">Uncharacterized protein</fullName>
    </submittedName>
</protein>
<reference evidence="2" key="1">
    <citation type="submission" date="2021-01" db="UniProtKB">
        <authorList>
            <consortium name="EnsemblMetazoa"/>
        </authorList>
    </citation>
    <scope>IDENTIFICATION</scope>
</reference>